<keyword evidence="4" id="KW-0812">Transmembrane</keyword>
<feature type="transmembrane region" description="Helical" evidence="4">
    <location>
        <begin position="409"/>
        <end position="432"/>
    </location>
</feature>
<dbReference type="PATRIC" id="fig|1121338.3.peg.1161"/>
<dbReference type="InterPro" id="IPR004995">
    <property type="entry name" value="Spore_Ger"/>
</dbReference>
<dbReference type="GO" id="GO:0016020">
    <property type="term" value="C:membrane"/>
    <property type="evidence" value="ECO:0007669"/>
    <property type="project" value="InterPro"/>
</dbReference>
<evidence type="ECO:0000256" key="1">
    <source>
        <dbReference type="ARBA" id="ARBA00005278"/>
    </source>
</evidence>
<reference evidence="5 6" key="1">
    <citation type="submission" date="2016-02" db="EMBL/GenBank/DDBJ databases">
        <title>Genome sequence of Clostridium tepidiprofundi DSM 19306.</title>
        <authorList>
            <person name="Poehlein A."/>
            <person name="Daniel R."/>
        </authorList>
    </citation>
    <scope>NUCLEOTIDE SEQUENCE [LARGE SCALE GENOMIC DNA]</scope>
    <source>
        <strain evidence="5 6">DSM 19306</strain>
    </source>
</reference>
<feature type="transmembrane region" description="Helical" evidence="4">
    <location>
        <begin position="289"/>
        <end position="308"/>
    </location>
</feature>
<evidence type="ECO:0000256" key="4">
    <source>
        <dbReference type="SAM" id="Phobius"/>
    </source>
</evidence>
<feature type="transmembrane region" description="Helical" evidence="4">
    <location>
        <begin position="378"/>
        <end position="397"/>
    </location>
</feature>
<dbReference type="InterPro" id="IPR050768">
    <property type="entry name" value="UPF0353/GerABKA_families"/>
</dbReference>
<accession>A0A151B580</accession>
<dbReference type="PANTHER" id="PTHR22550:SF16">
    <property type="entry name" value="SPORE GERMINATION PROTEIN"/>
    <property type="match status" value="1"/>
</dbReference>
<name>A0A151B580_9CLOT</name>
<keyword evidence="6" id="KW-1185">Reference proteome</keyword>
<sequence>MGIKLENNINFIVKQIGNGSPIIIKRFFIGKDELIEAVAIYINGLVSKDTIDRDILNPLMLHVNENLVIDQNTVDYVSKRYIPMSNTIIEENINNVVEAIKSGKTAVLIGDLEEFIVLDTTGGEHRAISDPLNESAVRGSREGFVENLETNISILRRKIKDKNLTIENFKVGRRSQTSLVIAYIDDIVDKDVLTEVRKRIASIDVDSVTDTGMIDQYIEDSAYSIFPQIYVTERPDIVKSDIMEGRIAIILNGTPFALTVPAVFVQFFQGIEDYNDRTIVASFSRILRLIAVFIVITLPSLYLTLINYNIELIPVKFINPIIESRQGIALTPFLEILSMEIFVDFLREGGLRLPPKIASTLSIVGGIIIGNMAVQSKIVSPTTLLIVGISVIATFLIPNYEMSLSIRFIRFPMLVLADTLGFLGIAAGWLFIIIHLCSLESFGVPYFSIKSSDLKDIFIRAPLWKMNKRPQAIPNNNSVRQSDFRKNMRSKKNE</sequence>
<comment type="similarity">
    <text evidence="1">Belongs to the GerABKA family.</text>
</comment>
<dbReference type="AlphaFoldDB" id="A0A151B580"/>
<feature type="region of interest" description="Disordered" evidence="3">
    <location>
        <begin position="470"/>
        <end position="494"/>
    </location>
</feature>
<feature type="compositionally biased region" description="Basic and acidic residues" evidence="3">
    <location>
        <begin position="482"/>
        <end position="494"/>
    </location>
</feature>
<dbReference type="RefSeq" id="WP_066823798.1">
    <property type="nucleotide sequence ID" value="NZ_LTBA01000008.1"/>
</dbReference>
<dbReference type="Proteomes" id="UP000075531">
    <property type="component" value="Unassembled WGS sequence"/>
</dbReference>
<protein>
    <submittedName>
        <fullName evidence="5">Spore germination protein B1</fullName>
    </submittedName>
</protein>
<evidence type="ECO:0000313" key="6">
    <source>
        <dbReference type="Proteomes" id="UP000075531"/>
    </source>
</evidence>
<dbReference type="PANTHER" id="PTHR22550">
    <property type="entry name" value="SPORE GERMINATION PROTEIN"/>
    <property type="match status" value="1"/>
</dbReference>
<evidence type="ECO:0000256" key="2">
    <source>
        <dbReference type="ARBA" id="ARBA00023136"/>
    </source>
</evidence>
<organism evidence="5 6">
    <name type="scientific">Clostridium tepidiprofundi DSM 19306</name>
    <dbReference type="NCBI Taxonomy" id="1121338"/>
    <lineage>
        <taxon>Bacteria</taxon>
        <taxon>Bacillati</taxon>
        <taxon>Bacillota</taxon>
        <taxon>Clostridia</taxon>
        <taxon>Eubacteriales</taxon>
        <taxon>Clostridiaceae</taxon>
        <taxon>Clostridium</taxon>
    </lineage>
</organism>
<dbReference type="GO" id="GO:0009847">
    <property type="term" value="P:spore germination"/>
    <property type="evidence" value="ECO:0007669"/>
    <property type="project" value="InterPro"/>
</dbReference>
<feature type="transmembrane region" description="Helical" evidence="4">
    <location>
        <begin position="247"/>
        <end position="268"/>
    </location>
</feature>
<dbReference type="PIRSF" id="PIRSF005690">
    <property type="entry name" value="GerBA"/>
    <property type="match status" value="1"/>
</dbReference>
<evidence type="ECO:0000256" key="3">
    <source>
        <dbReference type="SAM" id="MobiDB-lite"/>
    </source>
</evidence>
<proteinExistence type="inferred from homology"/>
<dbReference type="EMBL" id="LTBA01000008">
    <property type="protein sequence ID" value="KYH34960.1"/>
    <property type="molecule type" value="Genomic_DNA"/>
</dbReference>
<dbReference type="STRING" id="1121338.CLTEP_11240"/>
<comment type="caution">
    <text evidence="5">The sequence shown here is derived from an EMBL/GenBank/DDBJ whole genome shotgun (WGS) entry which is preliminary data.</text>
</comment>
<evidence type="ECO:0000313" key="5">
    <source>
        <dbReference type="EMBL" id="KYH34960.1"/>
    </source>
</evidence>
<dbReference type="Pfam" id="PF03323">
    <property type="entry name" value="GerA"/>
    <property type="match status" value="1"/>
</dbReference>
<keyword evidence="4" id="KW-1133">Transmembrane helix</keyword>
<keyword evidence="2 4" id="KW-0472">Membrane</keyword>
<gene>
    <name evidence="5" type="primary">gerBA_2</name>
    <name evidence="5" type="ORF">CLTEP_11240</name>
</gene>